<accession>A0A6S6P147</accession>
<dbReference type="PANTHER" id="PTHR33840:SF1">
    <property type="entry name" value="TLE1 PHOSPHOLIPASE DOMAIN-CONTAINING PROTEIN"/>
    <property type="match status" value="1"/>
</dbReference>
<dbReference type="InterPro" id="IPR018712">
    <property type="entry name" value="Tle1-like_cat"/>
</dbReference>
<proteinExistence type="predicted"/>
<dbReference type="PANTHER" id="PTHR33840">
    <property type="match status" value="1"/>
</dbReference>
<dbReference type="EMBL" id="AP023287">
    <property type="protein sequence ID" value="BCI51686.1"/>
    <property type="molecule type" value="Genomic_DNA"/>
</dbReference>
<sequence length="338" mass="37202">MKNVVMCFDRAQDHPGRRASTNAGALFGLVESSPRQLTWYDAGGPAQPLRRGVNALRWRHTAAESARASIVDAYRFLVDVWRPGDEIYLFGVGRGASCARELARLLGAIGVWHDRRDHLLDYLLDAYVLPRTDRTAADWARVGRLAAVLTGRREAAVPVRYLGLWDAVTVPGVARPTDELANVAAGRHAIAIDGGRFGERVGATTVEEVWFRGAHCDVAGTRGACWQLADIPLDWVLDGAVRAGARLRGGCRLPTPTEFDALAGSSHPLSMRKVPEDARVHASVELYLRAHPQYWRRLPARVEWADAEWLARGERLVHTHAPLPITLSAARELVTAAR</sequence>
<organism evidence="2 3">
    <name type="scientific">Mycolicibacterium litorale</name>
    <dbReference type="NCBI Taxonomy" id="758802"/>
    <lineage>
        <taxon>Bacteria</taxon>
        <taxon>Bacillati</taxon>
        <taxon>Actinomycetota</taxon>
        <taxon>Actinomycetes</taxon>
        <taxon>Mycobacteriales</taxon>
        <taxon>Mycobacteriaceae</taxon>
        <taxon>Mycolicibacterium</taxon>
    </lineage>
</organism>
<evidence type="ECO:0000313" key="3">
    <source>
        <dbReference type="Proteomes" id="UP000515734"/>
    </source>
</evidence>
<gene>
    <name evidence="2" type="ORF">NIIDNTM18_09640</name>
</gene>
<dbReference type="Proteomes" id="UP000515734">
    <property type="component" value="Chromosome"/>
</dbReference>
<dbReference type="RefSeq" id="WP_185294625.1">
    <property type="nucleotide sequence ID" value="NZ_AP023287.1"/>
</dbReference>
<reference evidence="2 3" key="1">
    <citation type="submission" date="2020-07" db="EMBL/GenBank/DDBJ databases">
        <title>Complete genome sequence of Mycolicibacterium litorale like strain isolated from cardiac implantable electronic device infection.</title>
        <authorList>
            <person name="Fukano H."/>
            <person name="Miyama H."/>
            <person name="Hoshino Y."/>
        </authorList>
    </citation>
    <scope>NUCLEOTIDE SEQUENCE [LARGE SCALE GENOMIC DNA]</scope>
    <source>
        <strain evidence="2 3">NIIDNTM18</strain>
    </source>
</reference>
<protein>
    <recommendedName>
        <fullName evidence="1">T6SS Phospholipase effector Tle1-like catalytic domain-containing protein</fullName>
    </recommendedName>
</protein>
<dbReference type="AlphaFoldDB" id="A0A6S6P147"/>
<name>A0A6S6P147_9MYCO</name>
<evidence type="ECO:0000259" key="1">
    <source>
        <dbReference type="Pfam" id="PF09994"/>
    </source>
</evidence>
<evidence type="ECO:0000313" key="2">
    <source>
        <dbReference type="EMBL" id="BCI51686.1"/>
    </source>
</evidence>
<dbReference type="Pfam" id="PF09994">
    <property type="entry name" value="T6SS_Tle1-like_cat"/>
    <property type="match status" value="1"/>
</dbReference>
<feature type="domain" description="T6SS Phospholipase effector Tle1-like catalytic" evidence="1">
    <location>
        <begin position="2"/>
        <end position="238"/>
    </location>
</feature>